<keyword evidence="2" id="KW-1185">Reference proteome</keyword>
<comment type="caution">
    <text evidence="1">The sequence shown here is derived from an EMBL/GenBank/DDBJ whole genome shotgun (WGS) entry which is preliminary data.</text>
</comment>
<protein>
    <submittedName>
        <fullName evidence="1">Uncharacterized protein</fullName>
    </submittedName>
</protein>
<organism evidence="1 2">
    <name type="scientific">Dyella japonica</name>
    <dbReference type="NCBI Taxonomy" id="231455"/>
    <lineage>
        <taxon>Bacteria</taxon>
        <taxon>Pseudomonadati</taxon>
        <taxon>Pseudomonadota</taxon>
        <taxon>Gammaproteobacteria</taxon>
        <taxon>Lysobacterales</taxon>
        <taxon>Rhodanobacteraceae</taxon>
        <taxon>Dyella</taxon>
    </lineage>
</organism>
<dbReference type="RefSeq" id="WP_354015407.1">
    <property type="nucleotide sequence ID" value="NZ_JBEPMU010000006.1"/>
</dbReference>
<accession>A0ABV2K1W0</accession>
<name>A0ABV2K1W0_9GAMM</name>
<dbReference type="Proteomes" id="UP001549184">
    <property type="component" value="Unassembled WGS sequence"/>
</dbReference>
<reference evidence="1 2" key="1">
    <citation type="submission" date="2024-06" db="EMBL/GenBank/DDBJ databases">
        <title>Sorghum-associated microbial communities from plants grown in Nebraska, USA.</title>
        <authorList>
            <person name="Schachtman D."/>
        </authorList>
    </citation>
    <scope>NUCLEOTIDE SEQUENCE [LARGE SCALE GENOMIC DNA]</scope>
    <source>
        <strain evidence="1 2">1073</strain>
    </source>
</reference>
<evidence type="ECO:0000313" key="1">
    <source>
        <dbReference type="EMBL" id="MET3654033.1"/>
    </source>
</evidence>
<dbReference type="EMBL" id="JBEPMU010000006">
    <property type="protein sequence ID" value="MET3654033.1"/>
    <property type="molecule type" value="Genomic_DNA"/>
</dbReference>
<sequence>MASISGYRGGYHYEGSWELITPSQVWWKVRVTDKNGEWCGTPSFQFDIWGDTSDSVVEMSVCLAIGKVIDGGIEVVRLPDVD</sequence>
<evidence type="ECO:0000313" key="2">
    <source>
        <dbReference type="Proteomes" id="UP001549184"/>
    </source>
</evidence>
<proteinExistence type="predicted"/>
<gene>
    <name evidence="1" type="ORF">ABIC75_003771</name>
</gene>